<evidence type="ECO:0000313" key="14">
    <source>
        <dbReference type="EMBL" id="AEK36962.1"/>
    </source>
</evidence>
<feature type="site" description="Interaction with substrate tRNA" evidence="10">
    <location>
        <position position="163"/>
    </location>
</feature>
<dbReference type="EC" id="2.5.1.75" evidence="10"/>
<keyword evidence="8 10" id="KW-0460">Magnesium</keyword>
<dbReference type="HOGENOM" id="CLU_032616_0_1_11"/>
<accession>G0HEH6</accession>
<evidence type="ECO:0000256" key="3">
    <source>
        <dbReference type="ARBA" id="ARBA00005842"/>
    </source>
</evidence>
<dbReference type="STRING" id="858619.CVAR_1608"/>
<dbReference type="Gene3D" id="3.40.50.300">
    <property type="entry name" value="P-loop containing nucleotide triphosphate hydrolases"/>
    <property type="match status" value="1"/>
</dbReference>
<feature type="site" description="Interaction with substrate tRNA" evidence="10">
    <location>
        <position position="184"/>
    </location>
</feature>
<dbReference type="PANTHER" id="PTHR11088">
    <property type="entry name" value="TRNA DIMETHYLALLYLTRANSFERASE"/>
    <property type="match status" value="1"/>
</dbReference>
<protein>
    <recommendedName>
        <fullName evidence="10">tRNA dimethylallyltransferase</fullName>
        <ecNumber evidence="10">2.5.1.75</ecNumber>
    </recommendedName>
    <alternativeName>
        <fullName evidence="10">Dimethylallyl diphosphate:tRNA dimethylallyltransferase</fullName>
        <shortName evidence="10">DMAPP:tRNA dimethylallyltransferase</shortName>
        <shortName evidence="10">DMATase</shortName>
    </alternativeName>
    <alternativeName>
        <fullName evidence="10">Isopentenyl-diphosphate:tRNA isopentenyltransferase</fullName>
        <shortName evidence="10">IPP transferase</shortName>
        <shortName evidence="10">IPPT</shortName>
        <shortName evidence="10">IPTase</shortName>
    </alternativeName>
</protein>
<comment type="function">
    <text evidence="2 10 12">Catalyzes the transfer of a dimethylallyl group onto the adenine at position 37 in tRNAs that read codons beginning with uridine, leading to the formation of N6-(dimethylallyl)adenosine (i(6)A).</text>
</comment>
<evidence type="ECO:0000256" key="6">
    <source>
        <dbReference type="ARBA" id="ARBA00022741"/>
    </source>
</evidence>
<feature type="region of interest" description="Interaction with substrate tRNA" evidence="10">
    <location>
        <begin position="97"/>
        <end position="100"/>
    </location>
</feature>
<dbReference type="GO" id="GO:0005524">
    <property type="term" value="F:ATP binding"/>
    <property type="evidence" value="ECO:0007669"/>
    <property type="project" value="UniProtKB-UniRule"/>
</dbReference>
<gene>
    <name evidence="10 14" type="primary">miaA</name>
    <name evidence="14" type="ordered locus">CVAR_1608</name>
</gene>
<evidence type="ECO:0000256" key="4">
    <source>
        <dbReference type="ARBA" id="ARBA00022679"/>
    </source>
</evidence>
<dbReference type="FunFam" id="1.10.20.140:FF:000001">
    <property type="entry name" value="tRNA dimethylallyltransferase"/>
    <property type="match status" value="1"/>
</dbReference>
<comment type="subunit">
    <text evidence="10">Monomer.</text>
</comment>
<dbReference type="KEGG" id="cva:CVAR_1608"/>
<dbReference type="GO" id="GO:0052381">
    <property type="term" value="F:tRNA dimethylallyltransferase activity"/>
    <property type="evidence" value="ECO:0007669"/>
    <property type="project" value="UniProtKB-UniRule"/>
</dbReference>
<dbReference type="eggNOG" id="COG0324">
    <property type="taxonomic scope" value="Bacteria"/>
</dbReference>
<evidence type="ECO:0000256" key="5">
    <source>
        <dbReference type="ARBA" id="ARBA00022694"/>
    </source>
</evidence>
<evidence type="ECO:0000256" key="9">
    <source>
        <dbReference type="ARBA" id="ARBA00049563"/>
    </source>
</evidence>
<dbReference type="AlphaFoldDB" id="G0HEH6"/>
<dbReference type="Pfam" id="PF01715">
    <property type="entry name" value="IPPT"/>
    <property type="match status" value="1"/>
</dbReference>
<dbReference type="Gene3D" id="1.10.20.140">
    <property type="match status" value="1"/>
</dbReference>
<keyword evidence="6 10" id="KW-0547">Nucleotide-binding</keyword>
<proteinExistence type="inferred from homology"/>
<evidence type="ECO:0000256" key="7">
    <source>
        <dbReference type="ARBA" id="ARBA00022840"/>
    </source>
</evidence>
<feature type="binding site" evidence="10">
    <location>
        <begin position="74"/>
        <end position="79"/>
    </location>
    <ligand>
        <name>substrate</name>
    </ligand>
</feature>
<evidence type="ECO:0000256" key="13">
    <source>
        <dbReference type="RuleBase" id="RU003785"/>
    </source>
</evidence>
<evidence type="ECO:0000256" key="10">
    <source>
        <dbReference type="HAMAP-Rule" id="MF_00185"/>
    </source>
</evidence>
<dbReference type="PANTHER" id="PTHR11088:SF60">
    <property type="entry name" value="TRNA DIMETHYLALLYLTRANSFERASE"/>
    <property type="match status" value="1"/>
</dbReference>
<dbReference type="InterPro" id="IPR027417">
    <property type="entry name" value="P-loop_NTPase"/>
</dbReference>
<evidence type="ECO:0000256" key="1">
    <source>
        <dbReference type="ARBA" id="ARBA00001946"/>
    </source>
</evidence>
<dbReference type="GO" id="GO:0006400">
    <property type="term" value="P:tRNA modification"/>
    <property type="evidence" value="ECO:0007669"/>
    <property type="project" value="TreeGrafter"/>
</dbReference>
<dbReference type="SUPFAM" id="SSF52540">
    <property type="entry name" value="P-loop containing nucleoside triphosphate hydrolases"/>
    <property type="match status" value="1"/>
</dbReference>
<dbReference type="NCBIfam" id="TIGR00174">
    <property type="entry name" value="miaA"/>
    <property type="match status" value="1"/>
</dbReference>
<comment type="caution">
    <text evidence="10">Lacks conserved residue(s) required for the propagation of feature annotation.</text>
</comment>
<dbReference type="HAMAP" id="MF_00185">
    <property type="entry name" value="IPP_trans"/>
    <property type="match status" value="1"/>
</dbReference>
<evidence type="ECO:0000256" key="2">
    <source>
        <dbReference type="ARBA" id="ARBA00003213"/>
    </source>
</evidence>
<reference evidence="14 15" key="1">
    <citation type="journal article" date="2011" name="BMC Genomics">
        <title>Complete genome sequence of Corynebacterium variabile DSM 44702 isolated from the surface of smear-ripened cheeses and insights into cheese ripening and flavor generation.</title>
        <authorList>
            <person name="Schroeder J."/>
            <person name="Maus I."/>
            <person name="Trost E."/>
            <person name="Tauch A."/>
        </authorList>
    </citation>
    <scope>NUCLEOTIDE SEQUENCE [LARGE SCALE GENOMIC DNA]</scope>
    <source>
        <strain evidence="15">DSM 44702 / JCM 12073 / NCIMB 30131</strain>
    </source>
</reference>
<comment type="cofactor">
    <cofactor evidence="1 10">
        <name>Mg(2+)</name>
        <dbReference type="ChEBI" id="CHEBI:18420"/>
    </cofactor>
</comment>
<feature type="binding site" evidence="10">
    <location>
        <begin position="72"/>
        <end position="79"/>
    </location>
    <ligand>
        <name>ATP</name>
        <dbReference type="ChEBI" id="CHEBI:30616"/>
    </ligand>
</feature>
<keyword evidence="7 10" id="KW-0067">ATP-binding</keyword>
<comment type="catalytic activity">
    <reaction evidence="9 10 11">
        <text>adenosine(37) in tRNA + dimethylallyl diphosphate = N(6)-dimethylallyladenosine(37) in tRNA + diphosphate</text>
        <dbReference type="Rhea" id="RHEA:26482"/>
        <dbReference type="Rhea" id="RHEA-COMP:10162"/>
        <dbReference type="Rhea" id="RHEA-COMP:10375"/>
        <dbReference type="ChEBI" id="CHEBI:33019"/>
        <dbReference type="ChEBI" id="CHEBI:57623"/>
        <dbReference type="ChEBI" id="CHEBI:74411"/>
        <dbReference type="ChEBI" id="CHEBI:74415"/>
        <dbReference type="EC" id="2.5.1.75"/>
    </reaction>
</comment>
<evidence type="ECO:0000256" key="8">
    <source>
        <dbReference type="ARBA" id="ARBA00022842"/>
    </source>
</evidence>
<dbReference type="InterPro" id="IPR018022">
    <property type="entry name" value="IPT"/>
</dbReference>
<comment type="similarity">
    <text evidence="3 10 13">Belongs to the IPP transferase family.</text>
</comment>
<name>G0HEH6_CORVD</name>
<dbReference type="InterPro" id="IPR039657">
    <property type="entry name" value="Dimethylallyltransferase"/>
</dbReference>
<sequence length="374" mass="40727">MAPGVGRGPGFGVVMVKNLHGESCLGRQEYLHRLCQSTETTLRTGFGPPLCTVGAMTSPVPAHLPRPVAVVGPTGSGKSEISLALAGALDGEVVNIDSMQLYRGMDIGTAKLPVARRRGIAHHLFDVLDVTDTASVAAYRDAAVAVVDDIRDRGRTPVVVGGSMMYVQALFDAWDLPPTDPQVRARWEAELERIGVEALHDELARQDPVAAQIIERRDPRRTVRALEVIELTGKPFAASQPPKDRPTRWDALLLGLQADADWLNPRLEQRVATMVEAGLLDEVRGLVETGLRRDSTAGQAIGYAQMLDHLSGHLSFDEAVEATVTGTRRYARRQRAWFRRDPRIRWVAASGTDPAGEALRTVMETVRASRGTAQ</sequence>
<evidence type="ECO:0000256" key="12">
    <source>
        <dbReference type="RuleBase" id="RU003784"/>
    </source>
</evidence>
<evidence type="ECO:0000313" key="15">
    <source>
        <dbReference type="Proteomes" id="UP000006659"/>
    </source>
</evidence>
<dbReference type="EMBL" id="CP002917">
    <property type="protein sequence ID" value="AEK36962.1"/>
    <property type="molecule type" value="Genomic_DNA"/>
</dbReference>
<keyword evidence="4 10" id="KW-0808">Transferase</keyword>
<keyword evidence="5 10" id="KW-0819">tRNA processing</keyword>
<evidence type="ECO:0000256" key="11">
    <source>
        <dbReference type="RuleBase" id="RU003783"/>
    </source>
</evidence>
<dbReference type="Proteomes" id="UP000006659">
    <property type="component" value="Chromosome"/>
</dbReference>
<organism evidence="14 15">
    <name type="scientific">Corynebacterium variabile (strain DSM 44702 / CIP 107183 / JCM 12073 / NCIMB 30131)</name>
    <name type="common">Corynebacterium mooreparkense</name>
    <dbReference type="NCBI Taxonomy" id="858619"/>
    <lineage>
        <taxon>Bacteria</taxon>
        <taxon>Bacillati</taxon>
        <taxon>Actinomycetota</taxon>
        <taxon>Actinomycetes</taxon>
        <taxon>Mycobacteriales</taxon>
        <taxon>Corynebacteriaceae</taxon>
        <taxon>Corynebacterium</taxon>
    </lineage>
</organism>